<sequence length="69" mass="7780">MPVVQITVWSGMSEECKKRIVKGVTETFESVGIPKEAVEIIIYEVPKTNWATCGERHSDSPRFAQMKVP</sequence>
<feature type="domain" description="4-oxalocrotonate tautomerase-like" evidence="3">
    <location>
        <begin position="2"/>
        <end position="58"/>
    </location>
</feature>
<dbReference type="InterPro" id="IPR014347">
    <property type="entry name" value="Tautomerase/MIF_sf"/>
</dbReference>
<protein>
    <submittedName>
        <fullName evidence="4">Tautomerase family protein</fullName>
    </submittedName>
</protein>
<gene>
    <name evidence="4" type="ORF">OdinLCB4_003050</name>
</gene>
<dbReference type="SUPFAM" id="SSF55331">
    <property type="entry name" value="Tautomerase/MIF"/>
    <property type="match status" value="1"/>
</dbReference>
<keyword evidence="2" id="KW-0413">Isomerase</keyword>
<dbReference type="EMBL" id="CP091871">
    <property type="protein sequence ID" value="WEU40904.1"/>
    <property type="molecule type" value="Genomic_DNA"/>
</dbReference>
<dbReference type="Pfam" id="PF01361">
    <property type="entry name" value="Tautomerase"/>
    <property type="match status" value="1"/>
</dbReference>
<dbReference type="PANTHER" id="PTHR35530">
    <property type="entry name" value="TAUTOMERASE-RELATED"/>
    <property type="match status" value="1"/>
</dbReference>
<accession>A0AAF0D3A4</accession>
<dbReference type="InterPro" id="IPR004370">
    <property type="entry name" value="4-OT-like_dom"/>
</dbReference>
<evidence type="ECO:0000259" key="3">
    <source>
        <dbReference type="Pfam" id="PF01361"/>
    </source>
</evidence>
<evidence type="ECO:0000313" key="4">
    <source>
        <dbReference type="EMBL" id="WEU40904.1"/>
    </source>
</evidence>
<evidence type="ECO:0000256" key="2">
    <source>
        <dbReference type="ARBA" id="ARBA00023235"/>
    </source>
</evidence>
<dbReference type="Gene3D" id="3.30.429.10">
    <property type="entry name" value="Macrophage Migration Inhibitory Factor"/>
    <property type="match status" value="1"/>
</dbReference>
<reference evidence="4" key="1">
    <citation type="journal article" date="2017" name="Nature">
        <title>Asgard archaea illuminate the origin of eukaryotic cellular complexity.</title>
        <authorList>
            <person name="Zaremba-Niedzwiedzka K."/>
            <person name="Caceres E.F."/>
            <person name="Saw J.H."/>
            <person name="Backstrom D."/>
            <person name="Juzokaite L."/>
            <person name="Vancaester E."/>
            <person name="Seitz K.W."/>
            <person name="Anantharaman K."/>
            <person name="Starnawski P."/>
            <person name="Kjeldsen K.U."/>
            <person name="Scott M.B."/>
            <person name="Nunoura T."/>
            <person name="Banfield J.F."/>
            <person name="Schramm A."/>
            <person name="Baker B.J."/>
            <person name="Spang A."/>
            <person name="Ettema T.J.G."/>
        </authorList>
    </citation>
    <scope>NUCLEOTIDE SEQUENCE</scope>
    <source>
        <strain evidence="4">LCB_4</strain>
    </source>
</reference>
<evidence type="ECO:0000313" key="5">
    <source>
        <dbReference type="Proteomes" id="UP000186851"/>
    </source>
</evidence>
<dbReference type="PANTHER" id="PTHR35530:SF2">
    <property type="entry name" value="BSL4019 PROTEIN"/>
    <property type="match status" value="1"/>
</dbReference>
<comment type="similarity">
    <text evidence="1">Belongs to the 4-oxalocrotonate tautomerase family.</text>
</comment>
<proteinExistence type="inferred from homology"/>
<dbReference type="GO" id="GO:0016853">
    <property type="term" value="F:isomerase activity"/>
    <property type="evidence" value="ECO:0007669"/>
    <property type="project" value="UniProtKB-KW"/>
</dbReference>
<name>A0AAF0D3A4_ODILC</name>
<organism evidence="4 5">
    <name type="scientific">Odinarchaeota yellowstonii (strain LCB_4)</name>
    <dbReference type="NCBI Taxonomy" id="1841599"/>
    <lineage>
        <taxon>Archaea</taxon>
        <taxon>Promethearchaeati</taxon>
        <taxon>Candidatus Odinarchaeota</taxon>
        <taxon>Candidatus Odinarchaeia</taxon>
        <taxon>Candidatus Odinarchaeales</taxon>
        <taxon>Candidatus Odinarchaeaceae</taxon>
        <taxon>Candidatus Odinarchaeum</taxon>
    </lineage>
</organism>
<reference evidence="4" key="2">
    <citation type="journal article" date="2022" name="Nat. Microbiol.">
        <title>A closed Candidatus Odinarchaeum chromosome exposes Asgard archaeal viruses.</title>
        <authorList>
            <person name="Tamarit D."/>
            <person name="Caceres E.F."/>
            <person name="Krupovic M."/>
            <person name="Nijland R."/>
            <person name="Eme L."/>
            <person name="Robinson N.P."/>
            <person name="Ettema T.J.G."/>
        </authorList>
    </citation>
    <scope>NUCLEOTIDE SEQUENCE</scope>
    <source>
        <strain evidence="4">LCB_4</strain>
    </source>
</reference>
<dbReference type="KEGG" id="oyw:OdinLCB4_003050"/>
<evidence type="ECO:0000256" key="1">
    <source>
        <dbReference type="ARBA" id="ARBA00006723"/>
    </source>
</evidence>
<dbReference type="Proteomes" id="UP000186851">
    <property type="component" value="Chromosome"/>
</dbReference>
<dbReference type="AlphaFoldDB" id="A0AAF0D3A4"/>